<evidence type="ECO:0000313" key="1">
    <source>
        <dbReference type="EMBL" id="KAF2557365.1"/>
    </source>
</evidence>
<comment type="caution">
    <text evidence="1">The sequence shown here is derived from an EMBL/GenBank/DDBJ whole genome shotgun (WGS) entry which is preliminary data.</text>
</comment>
<proteinExistence type="predicted"/>
<evidence type="ECO:0000313" key="2">
    <source>
        <dbReference type="Proteomes" id="UP000712281"/>
    </source>
</evidence>
<protein>
    <submittedName>
        <fullName evidence="1">Uncharacterized protein</fullName>
    </submittedName>
</protein>
<reference evidence="1" key="1">
    <citation type="submission" date="2019-12" db="EMBL/GenBank/DDBJ databases">
        <title>Genome sequencing and annotation of Brassica cretica.</title>
        <authorList>
            <person name="Studholme D.J."/>
            <person name="Sarris P.F."/>
        </authorList>
    </citation>
    <scope>NUCLEOTIDE SEQUENCE</scope>
    <source>
        <strain evidence="1">PFS-001/15</strain>
        <tissue evidence="1">Leaf</tissue>
    </source>
</reference>
<name>A0A8S9HG22_BRACR</name>
<dbReference type="Proteomes" id="UP000712281">
    <property type="component" value="Unassembled WGS sequence"/>
</dbReference>
<dbReference type="AlphaFoldDB" id="A0A8S9HG22"/>
<organism evidence="1 2">
    <name type="scientific">Brassica cretica</name>
    <name type="common">Mustard</name>
    <dbReference type="NCBI Taxonomy" id="69181"/>
    <lineage>
        <taxon>Eukaryota</taxon>
        <taxon>Viridiplantae</taxon>
        <taxon>Streptophyta</taxon>
        <taxon>Embryophyta</taxon>
        <taxon>Tracheophyta</taxon>
        <taxon>Spermatophyta</taxon>
        <taxon>Magnoliopsida</taxon>
        <taxon>eudicotyledons</taxon>
        <taxon>Gunneridae</taxon>
        <taxon>Pentapetalae</taxon>
        <taxon>rosids</taxon>
        <taxon>malvids</taxon>
        <taxon>Brassicales</taxon>
        <taxon>Brassicaceae</taxon>
        <taxon>Brassiceae</taxon>
        <taxon>Brassica</taxon>
    </lineage>
</organism>
<dbReference type="EMBL" id="QGKW02001940">
    <property type="protein sequence ID" value="KAF2557365.1"/>
    <property type="molecule type" value="Genomic_DNA"/>
</dbReference>
<accession>A0A8S9HG22</accession>
<sequence>MAMRSLIASSIRQFHPPKLWFLALVCPEVDVIPIVLRSQIGSQIDPSSFSGAPGWEPAVTVDACCEPPW</sequence>
<gene>
    <name evidence="1" type="ORF">F2Q68_00017577</name>
</gene>